<dbReference type="Gene3D" id="3.90.105.10">
    <property type="entry name" value="Molybdopterin biosynthesis moea protein, domain 2"/>
    <property type="match status" value="1"/>
</dbReference>
<dbReference type="SUPFAM" id="SSF53218">
    <property type="entry name" value="Molybdenum cofactor biosynthesis proteins"/>
    <property type="match status" value="1"/>
</dbReference>
<dbReference type="GO" id="GO:0006777">
    <property type="term" value="P:Mo-molybdopterin cofactor biosynthetic process"/>
    <property type="evidence" value="ECO:0007669"/>
    <property type="project" value="UniProtKB-UniRule"/>
</dbReference>
<keyword evidence="4 6" id="KW-0501">Molybdenum cofactor biosynthesis</keyword>
<dbReference type="Pfam" id="PF00994">
    <property type="entry name" value="MoCF_biosynth"/>
    <property type="match status" value="1"/>
</dbReference>
<dbReference type="Gene3D" id="2.170.190.11">
    <property type="entry name" value="Molybdopterin biosynthesis moea protein, domain 3"/>
    <property type="match status" value="1"/>
</dbReference>
<gene>
    <name evidence="8" type="ORF">DFR47_101648</name>
</gene>
<dbReference type="AlphaFoldDB" id="A0A366EBA5"/>
<dbReference type="InterPro" id="IPR005110">
    <property type="entry name" value="MoeA_linker/N"/>
</dbReference>
<dbReference type="FunFam" id="2.170.190.11:FF:000001">
    <property type="entry name" value="Molybdopterin molybdenumtransferase"/>
    <property type="match status" value="1"/>
</dbReference>
<evidence type="ECO:0000256" key="4">
    <source>
        <dbReference type="ARBA" id="ARBA00023150"/>
    </source>
</evidence>
<proteinExistence type="inferred from homology"/>
<evidence type="ECO:0000313" key="8">
    <source>
        <dbReference type="EMBL" id="RBO99039.1"/>
    </source>
</evidence>
<comment type="pathway">
    <text evidence="2 6">Cofactor biosynthesis; molybdopterin biosynthesis.</text>
</comment>
<dbReference type="RefSeq" id="WP_113942926.1">
    <property type="nucleotide sequence ID" value="NZ_JBHEEG010000005.1"/>
</dbReference>
<dbReference type="EMBL" id="QNRH01000001">
    <property type="protein sequence ID" value="RBO99039.1"/>
    <property type="molecule type" value="Genomic_DNA"/>
</dbReference>
<comment type="cofactor">
    <cofactor evidence="6">
        <name>Mg(2+)</name>
        <dbReference type="ChEBI" id="CHEBI:18420"/>
    </cofactor>
</comment>
<keyword evidence="6" id="KW-0479">Metal-binding</keyword>
<dbReference type="Pfam" id="PF03454">
    <property type="entry name" value="MoeA_C"/>
    <property type="match status" value="1"/>
</dbReference>
<dbReference type="GO" id="GO:0061599">
    <property type="term" value="F:molybdopterin molybdotransferase activity"/>
    <property type="evidence" value="ECO:0007669"/>
    <property type="project" value="UniProtKB-UniRule"/>
</dbReference>
<keyword evidence="6" id="KW-0500">Molybdenum</keyword>
<keyword evidence="6" id="KW-0808">Transferase</keyword>
<dbReference type="CDD" id="cd00887">
    <property type="entry name" value="MoeA"/>
    <property type="match status" value="1"/>
</dbReference>
<evidence type="ECO:0000256" key="2">
    <source>
        <dbReference type="ARBA" id="ARBA00005046"/>
    </source>
</evidence>
<dbReference type="NCBIfam" id="NF045515">
    <property type="entry name" value="Glp_gephyrin"/>
    <property type="match status" value="1"/>
</dbReference>
<evidence type="ECO:0000256" key="3">
    <source>
        <dbReference type="ARBA" id="ARBA00010763"/>
    </source>
</evidence>
<comment type="function">
    <text evidence="1 6">Catalyzes the insertion of molybdate into adenylated molybdopterin with the concomitant release of AMP.</text>
</comment>
<organism evidence="8 9">
    <name type="scientific">Pseudochrobactrum asaccharolyticum</name>
    <dbReference type="NCBI Taxonomy" id="354351"/>
    <lineage>
        <taxon>Bacteria</taxon>
        <taxon>Pseudomonadati</taxon>
        <taxon>Pseudomonadota</taxon>
        <taxon>Alphaproteobacteria</taxon>
        <taxon>Hyphomicrobiales</taxon>
        <taxon>Brucellaceae</taxon>
        <taxon>Pseudochrobactrum</taxon>
    </lineage>
</organism>
<dbReference type="EC" id="2.10.1.1" evidence="6"/>
<dbReference type="Pfam" id="PF03453">
    <property type="entry name" value="MoeA_N"/>
    <property type="match status" value="1"/>
</dbReference>
<dbReference type="PROSITE" id="PS01079">
    <property type="entry name" value="MOCF_BIOSYNTHESIS_2"/>
    <property type="match status" value="1"/>
</dbReference>
<dbReference type="Proteomes" id="UP000252893">
    <property type="component" value="Unassembled WGS sequence"/>
</dbReference>
<evidence type="ECO:0000256" key="1">
    <source>
        <dbReference type="ARBA" id="ARBA00002901"/>
    </source>
</evidence>
<dbReference type="Gene3D" id="3.40.980.10">
    <property type="entry name" value="MoaB/Mog-like domain"/>
    <property type="match status" value="1"/>
</dbReference>
<dbReference type="InterPro" id="IPR036135">
    <property type="entry name" value="MoeA_linker/N_sf"/>
</dbReference>
<name>A0A366EBA5_9HYPH</name>
<evidence type="ECO:0000256" key="6">
    <source>
        <dbReference type="RuleBase" id="RU365090"/>
    </source>
</evidence>
<feature type="domain" description="MoaB/Mog" evidence="7">
    <location>
        <begin position="177"/>
        <end position="321"/>
    </location>
</feature>
<evidence type="ECO:0000313" key="9">
    <source>
        <dbReference type="Proteomes" id="UP000252893"/>
    </source>
</evidence>
<dbReference type="Gene3D" id="2.40.340.10">
    <property type="entry name" value="MoeA, C-terminal, domain IV"/>
    <property type="match status" value="1"/>
</dbReference>
<dbReference type="InterPro" id="IPR036425">
    <property type="entry name" value="MoaB/Mog-like_dom_sf"/>
</dbReference>
<comment type="caution">
    <text evidence="8">The sequence shown here is derived from an EMBL/GenBank/DDBJ whole genome shotgun (WGS) entry which is preliminary data.</text>
</comment>
<evidence type="ECO:0000259" key="7">
    <source>
        <dbReference type="SMART" id="SM00852"/>
    </source>
</evidence>
<protein>
    <recommendedName>
        <fullName evidence="6">Molybdopterin molybdenumtransferase</fullName>
        <ecNumber evidence="6">2.10.1.1</ecNumber>
    </recommendedName>
</protein>
<dbReference type="GO" id="GO:0005829">
    <property type="term" value="C:cytosol"/>
    <property type="evidence" value="ECO:0007669"/>
    <property type="project" value="TreeGrafter"/>
</dbReference>
<dbReference type="PANTHER" id="PTHR10192">
    <property type="entry name" value="MOLYBDOPTERIN BIOSYNTHESIS PROTEIN"/>
    <property type="match status" value="1"/>
</dbReference>
<comment type="similarity">
    <text evidence="3 6">Belongs to the MoeA family.</text>
</comment>
<dbReference type="InterPro" id="IPR036688">
    <property type="entry name" value="MoeA_C_domain_IV_sf"/>
</dbReference>
<evidence type="ECO:0000256" key="5">
    <source>
        <dbReference type="ARBA" id="ARBA00047317"/>
    </source>
</evidence>
<keyword evidence="6" id="KW-0460">Magnesium</keyword>
<dbReference type="InterPro" id="IPR001453">
    <property type="entry name" value="MoaB/Mog_dom"/>
</dbReference>
<dbReference type="InterPro" id="IPR005111">
    <property type="entry name" value="MoeA_C_domain_IV"/>
</dbReference>
<accession>A0A366EBA5</accession>
<dbReference type="GO" id="GO:0046872">
    <property type="term" value="F:metal ion binding"/>
    <property type="evidence" value="ECO:0007669"/>
    <property type="project" value="UniProtKB-UniRule"/>
</dbReference>
<reference evidence="8 9" key="1">
    <citation type="submission" date="2018-06" db="EMBL/GenBank/DDBJ databases">
        <title>Genomic Encyclopedia of Type Strains, Phase IV (KMG-IV): sequencing the most valuable type-strain genomes for metagenomic binning, comparative biology and taxonomic classification.</title>
        <authorList>
            <person name="Goeker M."/>
        </authorList>
    </citation>
    <scope>NUCLEOTIDE SEQUENCE [LARGE SCALE GENOMIC DNA]</scope>
    <source>
        <strain evidence="8 9">DSM 25619</strain>
    </source>
</reference>
<dbReference type="SUPFAM" id="SSF63867">
    <property type="entry name" value="MoeA C-terminal domain-like"/>
    <property type="match status" value="1"/>
</dbReference>
<dbReference type="UniPathway" id="UPA00344"/>
<dbReference type="PANTHER" id="PTHR10192:SF5">
    <property type="entry name" value="GEPHYRIN"/>
    <property type="match status" value="1"/>
</dbReference>
<dbReference type="SUPFAM" id="SSF63882">
    <property type="entry name" value="MoeA N-terminal region -like"/>
    <property type="match status" value="1"/>
</dbReference>
<sequence>MALLPVDEALRLLLADKMPSGHENVALHQAGNRVLATSIFASFNQPPFDASAMDGYAIRFTDAEQLPVTLKVIGESAAGKGFDGTLKSGEAVRIFTGAPLPAGADTVVIQENTKQEDDQVTLLEDVEKGRHIRLSGLDFRDGECLLQTGHVLDPASLSLAAASGHAKLQVYTQPRTAILATGNELVPAGTIPAADQIVSSNSYGVAEIVRCNGGVAEDLGIVPDDLVKIAQSIRNVAASDADILITLGGASVGDHDLVHKALINCGVDLGFYKIAMRPGKPLMFGTLARDGKKPLLVLGLPGNPVSSLVCSYVFLAPLVARLAGKTPMTRIASAVLAQDMAENGNRRDYARATLAYDSNGELLATPLPVQDSSMLTVITRADGLLIREPFAKAAKRGDRCPVLLIR</sequence>
<keyword evidence="9" id="KW-1185">Reference proteome</keyword>
<dbReference type="InterPro" id="IPR008284">
    <property type="entry name" value="MoCF_biosynth_CS"/>
</dbReference>
<dbReference type="SMART" id="SM00852">
    <property type="entry name" value="MoCF_biosynth"/>
    <property type="match status" value="1"/>
</dbReference>
<comment type="catalytic activity">
    <reaction evidence="5">
        <text>adenylyl-molybdopterin + molybdate = Mo-molybdopterin + AMP + H(+)</text>
        <dbReference type="Rhea" id="RHEA:35047"/>
        <dbReference type="ChEBI" id="CHEBI:15378"/>
        <dbReference type="ChEBI" id="CHEBI:36264"/>
        <dbReference type="ChEBI" id="CHEBI:62727"/>
        <dbReference type="ChEBI" id="CHEBI:71302"/>
        <dbReference type="ChEBI" id="CHEBI:456215"/>
        <dbReference type="EC" id="2.10.1.1"/>
    </reaction>
</comment>
<dbReference type="InterPro" id="IPR038987">
    <property type="entry name" value="MoeA-like"/>
</dbReference>
<dbReference type="OrthoDB" id="9804758at2"/>